<dbReference type="EMBL" id="BK015215">
    <property type="protein sequence ID" value="DAD96360.1"/>
    <property type="molecule type" value="Genomic_DNA"/>
</dbReference>
<reference evidence="1" key="1">
    <citation type="journal article" date="2021" name="Proc. Natl. Acad. Sci. U.S.A.">
        <title>A Catalog of Tens of Thousands of Viruses from Human Metagenomes Reveals Hidden Associations with Chronic Diseases.</title>
        <authorList>
            <person name="Tisza M.J."/>
            <person name="Buck C.B."/>
        </authorList>
    </citation>
    <scope>NUCLEOTIDE SEQUENCE</scope>
    <source>
        <strain evidence="1">CtagO6</strain>
    </source>
</reference>
<organism evidence="1">
    <name type="scientific">Myoviridae sp. ctagO6</name>
    <dbReference type="NCBI Taxonomy" id="2826667"/>
    <lineage>
        <taxon>Viruses</taxon>
        <taxon>Duplodnaviria</taxon>
        <taxon>Heunggongvirae</taxon>
        <taxon>Uroviricota</taxon>
        <taxon>Caudoviricetes</taxon>
    </lineage>
</organism>
<protein>
    <submittedName>
        <fullName evidence="1">Uncharacterized protein</fullName>
    </submittedName>
</protein>
<evidence type="ECO:0000313" key="1">
    <source>
        <dbReference type="EMBL" id="DAD96360.1"/>
    </source>
</evidence>
<accession>A0A8S5NQ57</accession>
<sequence length="114" mass="12521">MVSLAKVQSGASAYIDEEFCRKLDGWRKWVFGAAASMMLSDVGSIVSKLKDNEIVKMMGVFDDHGDVDVERLYQHFKAEAQKGSISFSAPILGVVTMNESDVDKLYSYIMGATG</sequence>
<proteinExistence type="predicted"/>
<name>A0A8S5NQ57_9CAUD</name>